<dbReference type="Proteomes" id="UP000309340">
    <property type="component" value="Unassembled WGS sequence"/>
</dbReference>
<keyword evidence="4" id="KW-1185">Reference proteome</keyword>
<feature type="domain" description="AB hydrolase-1" evidence="2">
    <location>
        <begin position="1"/>
        <end position="180"/>
    </location>
</feature>
<protein>
    <recommendedName>
        <fullName evidence="2">AB hydrolase-1 domain-containing protein</fullName>
    </recommendedName>
</protein>
<accession>A0A4U0X9W2</accession>
<dbReference type="PANTHER" id="PTHR37017">
    <property type="entry name" value="AB HYDROLASE-1 DOMAIN-CONTAINING PROTEIN-RELATED"/>
    <property type="match status" value="1"/>
</dbReference>
<gene>
    <name evidence="3" type="ORF">B0A55_07697</name>
</gene>
<dbReference type="InterPro" id="IPR052897">
    <property type="entry name" value="Sec-Metab_Biosynth_Hydrolase"/>
</dbReference>
<feature type="region of interest" description="Disordered" evidence="1">
    <location>
        <begin position="49"/>
        <end position="70"/>
    </location>
</feature>
<evidence type="ECO:0000259" key="2">
    <source>
        <dbReference type="Pfam" id="PF12697"/>
    </source>
</evidence>
<reference evidence="3 4" key="1">
    <citation type="submission" date="2017-03" db="EMBL/GenBank/DDBJ databases">
        <title>Genomes of endolithic fungi from Antarctica.</title>
        <authorList>
            <person name="Coleine C."/>
            <person name="Masonjones S."/>
            <person name="Stajich J.E."/>
        </authorList>
    </citation>
    <scope>NUCLEOTIDE SEQUENCE [LARGE SCALE GENOMIC DNA]</scope>
    <source>
        <strain evidence="3 4">CCFEE 5184</strain>
    </source>
</reference>
<evidence type="ECO:0000313" key="4">
    <source>
        <dbReference type="Proteomes" id="UP000309340"/>
    </source>
</evidence>
<dbReference type="OrthoDB" id="1263307at2759"/>
<dbReference type="EMBL" id="NAJQ01000290">
    <property type="protein sequence ID" value="TKA72851.1"/>
    <property type="molecule type" value="Genomic_DNA"/>
</dbReference>
<name>A0A4U0X9W2_9PEZI</name>
<evidence type="ECO:0000256" key="1">
    <source>
        <dbReference type="SAM" id="MobiDB-lite"/>
    </source>
</evidence>
<dbReference type="AlphaFoldDB" id="A0A4U0X9W2"/>
<dbReference type="PANTHER" id="PTHR37017:SF13">
    <property type="entry name" value="AB HYDROLASE-1 DOMAIN-CONTAINING PROTEIN"/>
    <property type="match status" value="1"/>
</dbReference>
<comment type="caution">
    <text evidence="3">The sequence shown here is derived from an EMBL/GenBank/DDBJ whole genome shotgun (WGS) entry which is preliminary data.</text>
</comment>
<dbReference type="Gene3D" id="3.40.50.1820">
    <property type="entry name" value="alpha/beta hydrolase"/>
    <property type="match status" value="1"/>
</dbReference>
<dbReference type="InterPro" id="IPR000073">
    <property type="entry name" value="AB_hydrolase_1"/>
</dbReference>
<dbReference type="InterPro" id="IPR029058">
    <property type="entry name" value="AB_hydrolase_fold"/>
</dbReference>
<dbReference type="SUPFAM" id="SSF53474">
    <property type="entry name" value="alpha/beta-Hydrolases"/>
    <property type="match status" value="1"/>
</dbReference>
<proteinExistence type="predicted"/>
<organism evidence="3 4">
    <name type="scientific">Friedmanniomyces simplex</name>
    <dbReference type="NCBI Taxonomy" id="329884"/>
    <lineage>
        <taxon>Eukaryota</taxon>
        <taxon>Fungi</taxon>
        <taxon>Dikarya</taxon>
        <taxon>Ascomycota</taxon>
        <taxon>Pezizomycotina</taxon>
        <taxon>Dothideomycetes</taxon>
        <taxon>Dothideomycetidae</taxon>
        <taxon>Mycosphaerellales</taxon>
        <taxon>Teratosphaeriaceae</taxon>
        <taxon>Friedmanniomyces</taxon>
    </lineage>
</organism>
<dbReference type="Pfam" id="PF12697">
    <property type="entry name" value="Abhydrolase_6"/>
    <property type="match status" value="1"/>
</dbReference>
<evidence type="ECO:0000313" key="3">
    <source>
        <dbReference type="EMBL" id="TKA72851.1"/>
    </source>
</evidence>
<sequence length="191" mass="20474">MHSYGGTAGCEGLGVYSSEAQANPTTRGRVVKLVFLSALLLDKGQSAASHQIVEPGEESGPTPQISPEGIILPADRDDQVARDITKSRLYNETPAEVAEAAMNDLTGFSLSAYIEPTKHRGWDEGVPATYVLCGKDQAWPLAQQAKCIEMLKQTGVEIEVVKRDGWDHSPYLGHAGEVAEIVEHACTMAPA</sequence>